<proteinExistence type="predicted"/>
<reference evidence="3" key="1">
    <citation type="submission" date="2018-07" db="EMBL/GenBank/DDBJ databases">
        <authorList>
            <person name="Zhao J."/>
        </authorList>
    </citation>
    <scope>NUCLEOTIDE SEQUENCE [LARGE SCALE GENOMIC DNA]</scope>
    <source>
        <strain evidence="3">GSSD-12</strain>
    </source>
</reference>
<evidence type="ECO:0000313" key="2">
    <source>
        <dbReference type="EMBL" id="AXG80352.1"/>
    </source>
</evidence>
<feature type="transmembrane region" description="Helical" evidence="1">
    <location>
        <begin position="24"/>
        <end position="42"/>
    </location>
</feature>
<evidence type="ECO:0000313" key="3">
    <source>
        <dbReference type="Proteomes" id="UP000253868"/>
    </source>
</evidence>
<dbReference type="EMBL" id="CP031194">
    <property type="protein sequence ID" value="AXG80352.1"/>
    <property type="molecule type" value="Genomic_DNA"/>
</dbReference>
<gene>
    <name evidence="2" type="ORF">DVK44_24815</name>
</gene>
<feature type="transmembrane region" description="Helical" evidence="1">
    <location>
        <begin position="62"/>
        <end position="83"/>
    </location>
</feature>
<dbReference type="Proteomes" id="UP000253868">
    <property type="component" value="Chromosome"/>
</dbReference>
<protein>
    <submittedName>
        <fullName evidence="2">Uncharacterized protein</fullName>
    </submittedName>
</protein>
<sequence length="144" mass="15129">MTVYEDPFESDSEEVRPGPLWRHALWAVGMAVAGVGLGWAGALFRIGPEEYGLPAAAPGPVWGYLAAWTVIGLTAAAVLRAAAARVPVYAPGRVALGLTLMGTRLSLGWRPEPPALGALAAVVLVAAVFWSAFALRGELRPARR</sequence>
<evidence type="ECO:0000256" key="1">
    <source>
        <dbReference type="SAM" id="Phobius"/>
    </source>
</evidence>
<dbReference type="KEGG" id="spad:DVK44_24815"/>
<dbReference type="OrthoDB" id="4338399at2"/>
<name>A0A345HUH8_9ACTN</name>
<dbReference type="AlphaFoldDB" id="A0A345HUH8"/>
<keyword evidence="1" id="KW-0472">Membrane</keyword>
<accession>A0A345HUH8</accession>
<feature type="transmembrane region" description="Helical" evidence="1">
    <location>
        <begin position="115"/>
        <end position="135"/>
    </location>
</feature>
<organism evidence="2 3">
    <name type="scientific">Streptomyces paludis</name>
    <dbReference type="NCBI Taxonomy" id="2282738"/>
    <lineage>
        <taxon>Bacteria</taxon>
        <taxon>Bacillati</taxon>
        <taxon>Actinomycetota</taxon>
        <taxon>Actinomycetes</taxon>
        <taxon>Kitasatosporales</taxon>
        <taxon>Streptomycetaceae</taxon>
        <taxon>Streptomyces</taxon>
    </lineage>
</organism>
<keyword evidence="3" id="KW-1185">Reference proteome</keyword>
<keyword evidence="1" id="KW-1133">Transmembrane helix</keyword>
<keyword evidence="1" id="KW-0812">Transmembrane</keyword>